<comment type="caution">
    <text evidence="2">The sequence shown here is derived from an EMBL/GenBank/DDBJ whole genome shotgun (WGS) entry which is preliminary data.</text>
</comment>
<evidence type="ECO:0008006" key="4">
    <source>
        <dbReference type="Google" id="ProtNLM"/>
    </source>
</evidence>
<sequence>MDRLPQELIKHIASFIEREEDQSHIGILQRKKLRSKLPPYATLSRAWQLAIETRTFGKLRIKSTELPYVTQVVTGHRRGFIANIQYQVILPGYPDHYCAKFETEKDQERNNQAFTYAIHILFQFLKGLEDGDGVVTKSVALDLYDIYSPMDKFHRGEEKLQEDERQVELGKRYDLWEHRYERSILQLLDHSALPVLSRVSGFQLTSMAYRHVEPRSAILIAAKCPRLQSVDVSVNDNEKKDRDVRERARHNLATALPTLSTASLRDFTFSFYHEDPSNQYFSPPSALLPLAEVALPADHLSRALHTLSQSINLTSFTLNPIVISPALYWPSDTSGADPPHWPSLRHHHVEFNMTAPTGMWYFVRDTNRPIYEDEAANDSDDPEESASDTDSEPLSEDSLRPDSYAPRREARATGDYPIRSFRTLPDDAPMDPLLLAMARAAKQMPRLQTMSLTSTMRDPDGAGFEVHFYGPGEHTHFDTEIGGVDATRLIWAVGKWRPSEEVLSKWRVGKEGVKVKFWEFE</sequence>
<name>A0A8H3FXY3_9LECA</name>
<proteinExistence type="predicted"/>
<gene>
    <name evidence="2" type="ORF">HETSPECPRED_008519</name>
</gene>
<organism evidence="2 3">
    <name type="scientific">Heterodermia speciosa</name>
    <dbReference type="NCBI Taxonomy" id="116794"/>
    <lineage>
        <taxon>Eukaryota</taxon>
        <taxon>Fungi</taxon>
        <taxon>Dikarya</taxon>
        <taxon>Ascomycota</taxon>
        <taxon>Pezizomycotina</taxon>
        <taxon>Lecanoromycetes</taxon>
        <taxon>OSLEUM clade</taxon>
        <taxon>Lecanoromycetidae</taxon>
        <taxon>Caliciales</taxon>
        <taxon>Physciaceae</taxon>
        <taxon>Heterodermia</taxon>
    </lineage>
</organism>
<evidence type="ECO:0000313" key="2">
    <source>
        <dbReference type="EMBL" id="CAF9933057.1"/>
    </source>
</evidence>
<keyword evidence="3" id="KW-1185">Reference proteome</keyword>
<feature type="compositionally biased region" description="Acidic residues" evidence="1">
    <location>
        <begin position="373"/>
        <end position="395"/>
    </location>
</feature>
<dbReference type="Proteomes" id="UP000664521">
    <property type="component" value="Unassembled WGS sequence"/>
</dbReference>
<dbReference type="AlphaFoldDB" id="A0A8H3FXY3"/>
<dbReference type="EMBL" id="CAJPDS010000066">
    <property type="protein sequence ID" value="CAF9933057.1"/>
    <property type="molecule type" value="Genomic_DNA"/>
</dbReference>
<dbReference type="OrthoDB" id="5985073at2759"/>
<reference evidence="2" key="1">
    <citation type="submission" date="2021-03" db="EMBL/GenBank/DDBJ databases">
        <authorList>
            <person name="Tagirdzhanova G."/>
        </authorList>
    </citation>
    <scope>NUCLEOTIDE SEQUENCE</scope>
</reference>
<feature type="region of interest" description="Disordered" evidence="1">
    <location>
        <begin position="373"/>
        <end position="411"/>
    </location>
</feature>
<accession>A0A8H3FXY3</accession>
<evidence type="ECO:0000313" key="3">
    <source>
        <dbReference type="Proteomes" id="UP000664521"/>
    </source>
</evidence>
<feature type="compositionally biased region" description="Basic and acidic residues" evidence="1">
    <location>
        <begin position="397"/>
        <end position="411"/>
    </location>
</feature>
<protein>
    <recommendedName>
        <fullName evidence="4">F-box domain-containing protein</fullName>
    </recommendedName>
</protein>
<evidence type="ECO:0000256" key="1">
    <source>
        <dbReference type="SAM" id="MobiDB-lite"/>
    </source>
</evidence>